<proteinExistence type="predicted"/>
<dbReference type="RefSeq" id="WP_124324077.1">
    <property type="nucleotide sequence ID" value="NZ_CP118137.1"/>
</dbReference>
<dbReference type="AlphaFoldDB" id="A0AAX3G5H0"/>
<dbReference type="InterPro" id="IPR009362">
    <property type="entry name" value="YhcG_C"/>
</dbReference>
<dbReference type="Gene3D" id="3.40.1350.10">
    <property type="match status" value="1"/>
</dbReference>
<dbReference type="InterPro" id="IPR053148">
    <property type="entry name" value="PD-DEXK-like_domain"/>
</dbReference>
<reference evidence="3 4" key="1">
    <citation type="submission" date="2018-12" db="EMBL/GenBank/DDBJ databases">
        <authorList>
            <consortium name="Pathogen Informatics"/>
        </authorList>
    </citation>
    <scope>NUCLEOTIDE SEQUENCE [LARGE SCALE GENOMIC DNA]</scope>
    <source>
        <strain evidence="3 4">NCTC7357</strain>
    </source>
</reference>
<dbReference type="GO" id="GO:0003676">
    <property type="term" value="F:nucleic acid binding"/>
    <property type="evidence" value="ECO:0007669"/>
    <property type="project" value="InterPro"/>
</dbReference>
<accession>A0AAX3G5H0</accession>
<dbReference type="InterPro" id="IPR041527">
    <property type="entry name" value="YhcG_N"/>
</dbReference>
<dbReference type="Proteomes" id="UP000277437">
    <property type="component" value="Chromosome"/>
</dbReference>
<dbReference type="PANTHER" id="PTHR30547:SF5">
    <property type="entry name" value="NUCLEASE YHCG-RELATED"/>
    <property type="match status" value="1"/>
</dbReference>
<evidence type="ECO:0000259" key="1">
    <source>
        <dbReference type="Pfam" id="PF06250"/>
    </source>
</evidence>
<dbReference type="PANTHER" id="PTHR30547">
    <property type="entry name" value="UNCHARACTERIZED PROTEIN YHCG-RELATED"/>
    <property type="match status" value="1"/>
</dbReference>
<protein>
    <submittedName>
        <fullName evidence="3">Uncharacterized conserved protein</fullName>
    </submittedName>
</protein>
<evidence type="ECO:0000313" key="4">
    <source>
        <dbReference type="Proteomes" id="UP000277437"/>
    </source>
</evidence>
<dbReference type="Pfam" id="PF06250">
    <property type="entry name" value="YhcG_C"/>
    <property type="match status" value="1"/>
</dbReference>
<dbReference type="Pfam" id="PF17761">
    <property type="entry name" value="DUF1016_N"/>
    <property type="match status" value="1"/>
</dbReference>
<evidence type="ECO:0000313" key="3">
    <source>
        <dbReference type="EMBL" id="VEF77771.1"/>
    </source>
</evidence>
<name>A0AAX3G5H0_9PSED</name>
<organism evidence="3 4">
    <name type="scientific">Pseudomonas chlororaphis</name>
    <dbReference type="NCBI Taxonomy" id="587753"/>
    <lineage>
        <taxon>Bacteria</taxon>
        <taxon>Pseudomonadati</taxon>
        <taxon>Pseudomonadota</taxon>
        <taxon>Gammaproteobacteria</taxon>
        <taxon>Pseudomonadales</taxon>
        <taxon>Pseudomonadaceae</taxon>
        <taxon>Pseudomonas</taxon>
    </lineage>
</organism>
<evidence type="ECO:0000259" key="2">
    <source>
        <dbReference type="Pfam" id="PF17761"/>
    </source>
</evidence>
<feature type="domain" description="YhcG PDDEXK nuclease" evidence="1">
    <location>
        <begin position="172"/>
        <end position="323"/>
    </location>
</feature>
<sequence length="357" mass="40931">MNQALPSTDAAFNEVAQMIAAARQRAMRAVNTELVELYWQVGAYISHKIQAAEWGDGVVQQLADYLARQQPGLRGFTRRNLFRMRQFYEVYRGEEKVSALLTQLPWTQNLIILAQGKRPEEREFYLRMTIQEQWSTRELERQIKSALFERSLTQPAKVSTALRQIHPEALRVFKDAYVVEFLDLAQGHSEADLHSGLVQQLKDFLIEMGRDFCFVASRYPLQVGGRDFVLDLLLFHRGLNCLVAIELKVGRFEPEHLGKLDFYLEALDRQVRKPHENPALGVLLCASKDDEVVEYALNRSLSPALIAEYQTQLPDKKLLQAKLHELYAHQHNDGLEPAPTEEKLNAVFGVSYYKGTT</sequence>
<dbReference type="InterPro" id="IPR011856">
    <property type="entry name" value="tRNA_endonuc-like_dom_sf"/>
</dbReference>
<gene>
    <name evidence="3" type="ORF">NCTC7357_06179</name>
</gene>
<dbReference type="EMBL" id="LR134334">
    <property type="protein sequence ID" value="VEF77771.1"/>
    <property type="molecule type" value="Genomic_DNA"/>
</dbReference>
<feature type="domain" description="YhcG N-terminal" evidence="2">
    <location>
        <begin position="14"/>
        <end position="150"/>
    </location>
</feature>